<accession>A0A2Z6MKZ7</accession>
<dbReference type="EMBL" id="DF973486">
    <property type="protein sequence ID" value="GAU32211.1"/>
    <property type="molecule type" value="Genomic_DNA"/>
</dbReference>
<keyword evidence="3" id="KW-1185">Reference proteome</keyword>
<dbReference type="PANTHER" id="PTHR34130">
    <property type="entry name" value="OS08G0243800 PROTEIN"/>
    <property type="match status" value="1"/>
</dbReference>
<dbReference type="PANTHER" id="PTHR34130:SF8">
    <property type="entry name" value="TRANSMEMBRANE PROTEIN"/>
    <property type="match status" value="1"/>
</dbReference>
<evidence type="ECO:0000313" key="2">
    <source>
        <dbReference type="EMBL" id="GAU32211.1"/>
    </source>
</evidence>
<protein>
    <submittedName>
        <fullName evidence="2">Uncharacterized protein</fullName>
    </submittedName>
</protein>
<reference evidence="3" key="1">
    <citation type="journal article" date="2017" name="Front. Plant Sci.">
        <title>Climate Clever Clovers: New Paradigm to Reduce the Environmental Footprint of Ruminants by Breeding Low Methanogenic Forages Utilizing Haplotype Variation.</title>
        <authorList>
            <person name="Kaur P."/>
            <person name="Appels R."/>
            <person name="Bayer P.E."/>
            <person name="Keeble-Gagnere G."/>
            <person name="Wang J."/>
            <person name="Hirakawa H."/>
            <person name="Shirasawa K."/>
            <person name="Vercoe P."/>
            <person name="Stefanova K."/>
            <person name="Durmic Z."/>
            <person name="Nichols P."/>
            <person name="Revell C."/>
            <person name="Isobe S.N."/>
            <person name="Edwards D."/>
            <person name="Erskine W."/>
        </authorList>
    </citation>
    <scope>NUCLEOTIDE SEQUENCE [LARGE SCALE GENOMIC DNA]</scope>
    <source>
        <strain evidence="3">cv. Daliak</strain>
    </source>
</reference>
<proteinExistence type="predicted"/>
<organism evidence="2 3">
    <name type="scientific">Trifolium subterraneum</name>
    <name type="common">Subterranean clover</name>
    <dbReference type="NCBI Taxonomy" id="3900"/>
    <lineage>
        <taxon>Eukaryota</taxon>
        <taxon>Viridiplantae</taxon>
        <taxon>Streptophyta</taxon>
        <taxon>Embryophyta</taxon>
        <taxon>Tracheophyta</taxon>
        <taxon>Spermatophyta</taxon>
        <taxon>Magnoliopsida</taxon>
        <taxon>eudicotyledons</taxon>
        <taxon>Gunneridae</taxon>
        <taxon>Pentapetalae</taxon>
        <taxon>rosids</taxon>
        <taxon>fabids</taxon>
        <taxon>Fabales</taxon>
        <taxon>Fabaceae</taxon>
        <taxon>Papilionoideae</taxon>
        <taxon>50 kb inversion clade</taxon>
        <taxon>NPAAA clade</taxon>
        <taxon>Hologalegina</taxon>
        <taxon>IRL clade</taxon>
        <taxon>Trifolieae</taxon>
        <taxon>Trifolium</taxon>
    </lineage>
</organism>
<name>A0A2Z6MKZ7_TRISU</name>
<dbReference type="Proteomes" id="UP000242715">
    <property type="component" value="Unassembled WGS sequence"/>
</dbReference>
<dbReference type="AlphaFoldDB" id="A0A2Z6MKZ7"/>
<gene>
    <name evidence="2" type="ORF">TSUD_277910</name>
</gene>
<evidence type="ECO:0000256" key="1">
    <source>
        <dbReference type="SAM" id="MobiDB-lite"/>
    </source>
</evidence>
<feature type="region of interest" description="Disordered" evidence="1">
    <location>
        <begin position="1"/>
        <end position="20"/>
    </location>
</feature>
<sequence length="169" mass="19184">MKGYQKLLQPGSVAHSNTTRPADFEFNTGFTNSLSNDVVFRGKVISRKIEPDSTLQKKQMEGENMSDQKNVFVAGLRSPSGRENRWRGSDRDRKCYTGIFGTLQFPLQMGLSDIKMRQERMEPMTLSKFTAKNGGKKSCRELVRHRRTLMSIVGNLKSSFRIRCISAIA</sequence>
<dbReference type="OrthoDB" id="840976at2759"/>
<evidence type="ECO:0000313" key="3">
    <source>
        <dbReference type="Proteomes" id="UP000242715"/>
    </source>
</evidence>